<keyword evidence="1" id="KW-0732">Signal</keyword>
<evidence type="ECO:0000313" key="3">
    <source>
        <dbReference type="Proteomes" id="UP001500191"/>
    </source>
</evidence>
<feature type="signal peptide" evidence="1">
    <location>
        <begin position="1"/>
        <end position="41"/>
    </location>
</feature>
<feature type="chain" id="PRO_5045273744" evidence="1">
    <location>
        <begin position="42"/>
        <end position="233"/>
    </location>
</feature>
<protein>
    <submittedName>
        <fullName evidence="2">Uncharacterized protein</fullName>
    </submittedName>
</protein>
<comment type="caution">
    <text evidence="2">The sequence shown here is derived from an EMBL/GenBank/DDBJ whole genome shotgun (WGS) entry which is preliminary data.</text>
</comment>
<organism evidence="2 3">
    <name type="scientific">Deinococcus depolymerans</name>
    <dbReference type="NCBI Taxonomy" id="392408"/>
    <lineage>
        <taxon>Bacteria</taxon>
        <taxon>Thermotogati</taxon>
        <taxon>Deinococcota</taxon>
        <taxon>Deinococci</taxon>
        <taxon>Deinococcales</taxon>
        <taxon>Deinococcaceae</taxon>
        <taxon>Deinococcus</taxon>
    </lineage>
</organism>
<dbReference type="EMBL" id="BAAADB010000019">
    <property type="protein sequence ID" value="GAA0513435.1"/>
    <property type="molecule type" value="Genomic_DNA"/>
</dbReference>
<evidence type="ECO:0000256" key="1">
    <source>
        <dbReference type="SAM" id="SignalP"/>
    </source>
</evidence>
<keyword evidence="3" id="KW-1185">Reference proteome</keyword>
<dbReference type="RefSeq" id="WP_343758647.1">
    <property type="nucleotide sequence ID" value="NZ_BAAADB010000019.1"/>
</dbReference>
<gene>
    <name evidence="2" type="ORF">GCM10008937_21460</name>
</gene>
<dbReference type="Proteomes" id="UP001500191">
    <property type="component" value="Unassembled WGS sequence"/>
</dbReference>
<accession>A0ABP3M7P0</accession>
<proteinExistence type="predicted"/>
<evidence type="ECO:0000313" key="2">
    <source>
        <dbReference type="EMBL" id="GAA0513435.1"/>
    </source>
</evidence>
<name>A0ABP3M7P0_9DEIO</name>
<sequence>MTAPRSADPSALRGRPRRARWTLTGWTLTALLTGLPGAADATGTPPTTPPAPTCPVDWRDLDPADLRAAQVTATRATFTDARGADTRLSAPRGARLLQGPAADGRRCSYFVPTSGLPDRVTRGFLPDTQVRATPPGGELAGTWARDANTGLTLTRADGGGWTLTGSLMAALPDGTVGSANLNGPLRRDPDRWTYRDGRCEVRLYVAGAWLIAADNGQCAGPDLGFGGLYHHVR</sequence>
<reference evidence="3" key="1">
    <citation type="journal article" date="2019" name="Int. J. Syst. Evol. Microbiol.">
        <title>The Global Catalogue of Microorganisms (GCM) 10K type strain sequencing project: providing services to taxonomists for standard genome sequencing and annotation.</title>
        <authorList>
            <consortium name="The Broad Institute Genomics Platform"/>
            <consortium name="The Broad Institute Genome Sequencing Center for Infectious Disease"/>
            <person name="Wu L."/>
            <person name="Ma J."/>
        </authorList>
    </citation>
    <scope>NUCLEOTIDE SEQUENCE [LARGE SCALE GENOMIC DNA]</scope>
    <source>
        <strain evidence="3">JCM 14368</strain>
    </source>
</reference>